<dbReference type="AlphaFoldDB" id="A0AAX6FHD1"/>
<feature type="region of interest" description="Disordered" evidence="1">
    <location>
        <begin position="1"/>
        <end position="62"/>
    </location>
</feature>
<feature type="compositionally biased region" description="Low complexity" evidence="1">
    <location>
        <begin position="506"/>
        <end position="515"/>
    </location>
</feature>
<feature type="region of interest" description="Disordered" evidence="1">
    <location>
        <begin position="600"/>
        <end position="621"/>
    </location>
</feature>
<feature type="region of interest" description="Disordered" evidence="1">
    <location>
        <begin position="84"/>
        <end position="104"/>
    </location>
</feature>
<evidence type="ECO:0000256" key="1">
    <source>
        <dbReference type="SAM" id="MobiDB-lite"/>
    </source>
</evidence>
<feature type="compositionally biased region" description="Basic residues" evidence="1">
    <location>
        <begin position="84"/>
        <end position="93"/>
    </location>
</feature>
<sequence length="685" mass="74594">MERPTKGRVKGSRWSSRNNEEDRRADGKCNGSSSSGGASDGEDGYIFCAPLNSNGHSSRKRIKLQAKVTEDCKPVDPAMVPRRLRSAMNKRPRQSVSPPLSDSKRKQLHALNGTQLSNGYIAERFRQNKLEQVTKDEEEVAVALTMLASPISEIKLIKNKEDMIIIEENSEAKEALACFSEAPKEEATKFLLQCNGSIGTNTSPCVEESHEDGLKAQPSALGQQIAASVSQNFDAGMNRTSQPDFHTTPLSMNGKGGDVTYLRDDAKNSSSSVGTSLQYLAGNGRLQEIQVGASSMRRPDVGLCPLGSAPVELDLQSVKQKLESGTTHYISQKETTCVMWPGLPSSSHGHFIPSSKTTGCPKSVSASATRGSTTNDPPTEMLSSIDRKAPRKKCATHVYISHVIRNYQSTEKRLQASQPVNQSKAKEGTSSTSQTARGPAGLRDNKVHQSTGFHVEKSSIQDSTQMLHDGRIPQAQLISTVSGAYGQQKQVGEFLSMSAAGDAKDSGNGSKSSSGQLNIPYLPPHSLRPFPFARGPYPSHYQDQLAAAASHQVQLQLPHFVGTSPMYGQQMVTTTKQQQHMWQAQMAHYRPTLGFPVKWQQNGQHPDSFPSSPSLCTQPPPSNFPLPKDYQPAKTQQHFLLPVPSLPSSLPSRAKQQLQHQHNVAAINLEGSTQLQMLCSAETFR</sequence>
<gene>
    <name evidence="2" type="ORF">M6B38_132565</name>
</gene>
<feature type="compositionally biased region" description="Polar residues" evidence="1">
    <location>
        <begin position="350"/>
        <end position="377"/>
    </location>
</feature>
<evidence type="ECO:0000313" key="2">
    <source>
        <dbReference type="EMBL" id="KAJ6815749.1"/>
    </source>
</evidence>
<organism evidence="2 3">
    <name type="scientific">Iris pallida</name>
    <name type="common">Sweet iris</name>
    <dbReference type="NCBI Taxonomy" id="29817"/>
    <lineage>
        <taxon>Eukaryota</taxon>
        <taxon>Viridiplantae</taxon>
        <taxon>Streptophyta</taxon>
        <taxon>Embryophyta</taxon>
        <taxon>Tracheophyta</taxon>
        <taxon>Spermatophyta</taxon>
        <taxon>Magnoliopsida</taxon>
        <taxon>Liliopsida</taxon>
        <taxon>Asparagales</taxon>
        <taxon>Iridaceae</taxon>
        <taxon>Iridoideae</taxon>
        <taxon>Irideae</taxon>
        <taxon>Iris</taxon>
    </lineage>
</organism>
<evidence type="ECO:0000313" key="3">
    <source>
        <dbReference type="Proteomes" id="UP001140949"/>
    </source>
</evidence>
<dbReference type="PANTHER" id="PTHR34792">
    <property type="entry name" value="OS02G0121500 PROTEIN"/>
    <property type="match status" value="1"/>
</dbReference>
<feature type="compositionally biased region" description="Polar residues" evidence="1">
    <location>
        <begin position="600"/>
        <end position="617"/>
    </location>
</feature>
<feature type="region of interest" description="Disordered" evidence="1">
    <location>
        <begin position="500"/>
        <end position="522"/>
    </location>
</feature>
<reference evidence="2" key="2">
    <citation type="submission" date="2023-04" db="EMBL/GenBank/DDBJ databases">
        <authorList>
            <person name="Bruccoleri R.E."/>
            <person name="Oakeley E.J."/>
            <person name="Faust A.-M."/>
            <person name="Dessus-Babus S."/>
            <person name="Altorfer M."/>
            <person name="Burckhardt D."/>
            <person name="Oertli M."/>
            <person name="Naumann U."/>
            <person name="Petersen F."/>
            <person name="Wong J."/>
        </authorList>
    </citation>
    <scope>NUCLEOTIDE SEQUENCE</scope>
    <source>
        <strain evidence="2">GSM-AAB239-AS_SAM_17_03QT</strain>
        <tissue evidence="2">Leaf</tissue>
    </source>
</reference>
<comment type="caution">
    <text evidence="2">The sequence shown here is derived from an EMBL/GenBank/DDBJ whole genome shotgun (WGS) entry which is preliminary data.</text>
</comment>
<keyword evidence="3" id="KW-1185">Reference proteome</keyword>
<proteinExistence type="predicted"/>
<dbReference type="InterPro" id="IPR040305">
    <property type="entry name" value="At1g75730-like"/>
</dbReference>
<feature type="compositionally biased region" description="Basic residues" evidence="1">
    <location>
        <begin position="1"/>
        <end position="11"/>
    </location>
</feature>
<dbReference type="PANTHER" id="PTHR34792:SF1">
    <property type="entry name" value="OS02G0121500 PROTEIN"/>
    <property type="match status" value="1"/>
</dbReference>
<feature type="region of interest" description="Disordered" evidence="1">
    <location>
        <begin position="350"/>
        <end position="388"/>
    </location>
</feature>
<dbReference type="Proteomes" id="UP001140949">
    <property type="component" value="Unassembled WGS sequence"/>
</dbReference>
<feature type="compositionally biased region" description="Polar residues" evidence="1">
    <location>
        <begin position="415"/>
        <end position="436"/>
    </location>
</feature>
<protein>
    <submittedName>
        <fullName evidence="2">Uncharacterized protein</fullName>
    </submittedName>
</protein>
<name>A0AAX6FHD1_IRIPA</name>
<feature type="compositionally biased region" description="Basic and acidic residues" evidence="1">
    <location>
        <begin position="18"/>
        <end position="27"/>
    </location>
</feature>
<reference evidence="2" key="1">
    <citation type="journal article" date="2023" name="GigaByte">
        <title>Genome assembly of the bearded iris, Iris pallida Lam.</title>
        <authorList>
            <person name="Bruccoleri R.E."/>
            <person name="Oakeley E.J."/>
            <person name="Faust A.M.E."/>
            <person name="Altorfer M."/>
            <person name="Dessus-Babus S."/>
            <person name="Burckhardt D."/>
            <person name="Oertli M."/>
            <person name="Naumann U."/>
            <person name="Petersen F."/>
            <person name="Wong J."/>
        </authorList>
    </citation>
    <scope>NUCLEOTIDE SEQUENCE</scope>
    <source>
        <strain evidence="2">GSM-AAB239-AS_SAM_17_03QT</strain>
    </source>
</reference>
<accession>A0AAX6FHD1</accession>
<dbReference type="EMBL" id="JANAVB010028576">
    <property type="protein sequence ID" value="KAJ6815749.1"/>
    <property type="molecule type" value="Genomic_DNA"/>
</dbReference>
<feature type="region of interest" description="Disordered" evidence="1">
    <location>
        <begin position="410"/>
        <end position="446"/>
    </location>
</feature>